<proteinExistence type="predicted"/>
<protein>
    <recommendedName>
        <fullName evidence="2">Reverse transcriptase domain-containing protein</fullName>
    </recommendedName>
</protein>
<reference evidence="1" key="1">
    <citation type="journal article" date="2004" name="Science">
        <title>Reverse methanogenesis: testing the hypothesis with environmental genomics.</title>
        <authorList>
            <person name="Hallam S.J."/>
            <person name="Putnam N."/>
            <person name="Preston C.M."/>
            <person name="Detter J.C."/>
            <person name="Rokhsar D."/>
            <person name="Richardson P.M."/>
            <person name="DeLong E.F."/>
        </authorList>
    </citation>
    <scope>NUCLEOTIDE SEQUENCE</scope>
</reference>
<dbReference type="SUPFAM" id="SSF56672">
    <property type="entry name" value="DNA/RNA polymerases"/>
    <property type="match status" value="1"/>
</dbReference>
<dbReference type="AlphaFoldDB" id="Q64A82"/>
<evidence type="ECO:0000313" key="1">
    <source>
        <dbReference type="EMBL" id="AAU83695.1"/>
    </source>
</evidence>
<accession>Q64A82</accession>
<dbReference type="EMBL" id="AY714856">
    <property type="protein sequence ID" value="AAU83695.1"/>
    <property type="molecule type" value="Genomic_DNA"/>
</dbReference>
<gene>
    <name evidence="1" type="ORF">GZ32G12_10</name>
</gene>
<organism evidence="1">
    <name type="scientific">Uncultured archaeon GZfos26G2</name>
    <dbReference type="NCBI Taxonomy" id="3386331"/>
    <lineage>
        <taxon>Archaea</taxon>
        <taxon>Methanobacteriati</taxon>
        <taxon>Methanobacteriota</taxon>
        <taxon>Stenosarchaea group</taxon>
        <taxon>Methanomicrobia</taxon>
        <taxon>Candidatus Methanophagales</taxon>
        <taxon>Candidatus Methanophagaceae</taxon>
        <taxon>Candidatus Methanophaga</taxon>
    </lineage>
</organism>
<evidence type="ECO:0008006" key="2">
    <source>
        <dbReference type="Google" id="ProtNLM"/>
    </source>
</evidence>
<sequence>MSPILANIYLHYALDLWFEKEVKEQLKGFAQLVRYADDCVPRSCTRDEGLAPRSLLAGAGFKPP</sequence>
<name>Q64A82_UNCAG</name>
<dbReference type="InterPro" id="IPR043502">
    <property type="entry name" value="DNA/RNA_pol_sf"/>
</dbReference>
<reference evidence="1" key="2">
    <citation type="submission" date="2004-08" db="EMBL/GenBank/DDBJ databases">
        <authorList>
            <person name="Putnam N."/>
            <person name="Detter J.C."/>
            <person name="Richardson P.M."/>
            <person name="Rokhsar D."/>
        </authorList>
    </citation>
    <scope>NUCLEOTIDE SEQUENCE</scope>
</reference>